<evidence type="ECO:0000256" key="1">
    <source>
        <dbReference type="SAM" id="Phobius"/>
    </source>
</evidence>
<organism evidence="2 3">
    <name type="scientific">Actinophytocola algeriensis</name>
    <dbReference type="NCBI Taxonomy" id="1768010"/>
    <lineage>
        <taxon>Bacteria</taxon>
        <taxon>Bacillati</taxon>
        <taxon>Actinomycetota</taxon>
        <taxon>Actinomycetes</taxon>
        <taxon>Pseudonocardiales</taxon>
        <taxon>Pseudonocardiaceae</taxon>
    </lineage>
</organism>
<evidence type="ECO:0000313" key="2">
    <source>
        <dbReference type="EMBL" id="MBB4912643.1"/>
    </source>
</evidence>
<keyword evidence="3" id="KW-1185">Reference proteome</keyword>
<dbReference type="EMBL" id="JACHJQ010000015">
    <property type="protein sequence ID" value="MBB4912643.1"/>
    <property type="molecule type" value="Genomic_DNA"/>
</dbReference>
<reference evidence="2 3" key="1">
    <citation type="submission" date="2020-08" db="EMBL/GenBank/DDBJ databases">
        <title>Genomic Encyclopedia of Type Strains, Phase III (KMG-III): the genomes of soil and plant-associated and newly described type strains.</title>
        <authorList>
            <person name="Whitman W."/>
        </authorList>
    </citation>
    <scope>NUCLEOTIDE SEQUENCE [LARGE SCALE GENOMIC DNA]</scope>
    <source>
        <strain evidence="2 3">CECT 8960</strain>
    </source>
</reference>
<evidence type="ECO:0000313" key="3">
    <source>
        <dbReference type="Proteomes" id="UP000520767"/>
    </source>
</evidence>
<accession>A0A7W7VJN1</accession>
<gene>
    <name evidence="2" type="ORF">FHR82_008915</name>
</gene>
<keyword evidence="1" id="KW-0812">Transmembrane</keyword>
<keyword evidence="1" id="KW-0472">Membrane</keyword>
<dbReference type="AlphaFoldDB" id="A0A7W7VJN1"/>
<keyword evidence="1" id="KW-1133">Transmembrane helix</keyword>
<protein>
    <submittedName>
        <fullName evidence="2">Uncharacterized protein</fullName>
    </submittedName>
</protein>
<feature type="transmembrane region" description="Helical" evidence="1">
    <location>
        <begin position="12"/>
        <end position="30"/>
    </location>
</feature>
<proteinExistence type="predicted"/>
<name>A0A7W7VJN1_9PSEU</name>
<sequence length="36" mass="4167">MRDWVIVGVRRLVLLAGISVTWWFAEPHVIDHGHVT</sequence>
<comment type="caution">
    <text evidence="2">The sequence shown here is derived from an EMBL/GenBank/DDBJ whole genome shotgun (WGS) entry which is preliminary data.</text>
</comment>
<dbReference type="Proteomes" id="UP000520767">
    <property type="component" value="Unassembled WGS sequence"/>
</dbReference>